<evidence type="ECO:0000313" key="7">
    <source>
        <dbReference type="Proteomes" id="UP000283314"/>
    </source>
</evidence>
<dbReference type="Proteomes" id="UP000285740">
    <property type="component" value="Unassembled WGS sequence"/>
</dbReference>
<organism evidence="2 9">
    <name type="scientific">Eubacterium ventriosum</name>
    <dbReference type="NCBI Taxonomy" id="39496"/>
    <lineage>
        <taxon>Bacteria</taxon>
        <taxon>Bacillati</taxon>
        <taxon>Bacillota</taxon>
        <taxon>Clostridia</taxon>
        <taxon>Eubacteriales</taxon>
        <taxon>Eubacteriaceae</taxon>
        <taxon>Eubacterium</taxon>
    </lineage>
</organism>
<evidence type="ECO:0000313" key="3">
    <source>
        <dbReference type="EMBL" id="RHA56211.1"/>
    </source>
</evidence>
<accession>A0A413R6D0</accession>
<keyword evidence="1" id="KW-0472">Membrane</keyword>
<dbReference type="Proteomes" id="UP000284779">
    <property type="component" value="Unassembled WGS sequence"/>
</dbReference>
<evidence type="ECO:0000313" key="5">
    <source>
        <dbReference type="EMBL" id="RHF90291.1"/>
    </source>
</evidence>
<evidence type="ECO:0000313" key="11">
    <source>
        <dbReference type="Proteomes" id="UP000286186"/>
    </source>
</evidence>
<evidence type="ECO:0000313" key="2">
    <source>
        <dbReference type="EMBL" id="RHA17468.1"/>
    </source>
</evidence>
<proteinExistence type="predicted"/>
<dbReference type="EMBL" id="QRHR01000002">
    <property type="protein sequence ID" value="RHF90291.1"/>
    <property type="molecule type" value="Genomic_DNA"/>
</dbReference>
<dbReference type="AlphaFoldDB" id="A0A413R6D0"/>
<evidence type="ECO:0000313" key="9">
    <source>
        <dbReference type="Proteomes" id="UP000284779"/>
    </source>
</evidence>
<gene>
    <name evidence="6" type="ORF">DW018_01885</name>
    <name evidence="5" type="ORF">DW652_03115</name>
    <name evidence="4" type="ORF">DW918_03690</name>
    <name evidence="3" type="ORF">DW929_03760</name>
    <name evidence="2" type="ORF">DW944_09525</name>
</gene>
<name>A0A413R6D0_9FIRM</name>
<evidence type="ECO:0000313" key="10">
    <source>
        <dbReference type="Proteomes" id="UP000285740"/>
    </source>
</evidence>
<evidence type="ECO:0000313" key="8">
    <source>
        <dbReference type="Proteomes" id="UP000284598"/>
    </source>
</evidence>
<evidence type="ECO:0000256" key="1">
    <source>
        <dbReference type="SAM" id="Phobius"/>
    </source>
</evidence>
<protein>
    <submittedName>
        <fullName evidence="2">Teichoic acid D-Ala incorporation-associated protein DltX</fullName>
    </submittedName>
</protein>
<feature type="transmembrane region" description="Helical" evidence="1">
    <location>
        <begin position="15"/>
        <end position="35"/>
    </location>
</feature>
<dbReference type="Proteomes" id="UP000283314">
    <property type="component" value="Unassembled WGS sequence"/>
</dbReference>
<dbReference type="EMBL" id="QROT01000001">
    <property type="protein sequence ID" value="RHL48189.1"/>
    <property type="molecule type" value="Genomic_DNA"/>
</dbReference>
<comment type="caution">
    <text evidence="2">The sequence shown here is derived from an EMBL/GenBank/DDBJ whole genome shotgun (WGS) entry which is preliminary data.</text>
</comment>
<reference evidence="7 8" key="1">
    <citation type="submission" date="2018-08" db="EMBL/GenBank/DDBJ databases">
        <title>A genome reference for cultivated species of the human gut microbiota.</title>
        <authorList>
            <person name="Zou Y."/>
            <person name="Xue W."/>
            <person name="Luo G."/>
        </authorList>
    </citation>
    <scope>NUCLEOTIDE SEQUENCE [LARGE SCALE GENOMIC DNA]</scope>
    <source>
        <strain evidence="6 7">AF37-4</strain>
        <strain evidence="5 11">AM23-22</strain>
        <strain evidence="4 10">AM42-30</strain>
        <strain evidence="3 8">AM43-2</strain>
        <strain evidence="2 9">AM44-11BH</strain>
    </source>
</reference>
<dbReference type="EMBL" id="QSFV01000006">
    <property type="protein sequence ID" value="RHA81317.1"/>
    <property type="molecule type" value="Genomic_DNA"/>
</dbReference>
<evidence type="ECO:0000313" key="6">
    <source>
        <dbReference type="EMBL" id="RHL48189.1"/>
    </source>
</evidence>
<keyword evidence="9" id="KW-1185">Reference proteome</keyword>
<dbReference type="Proteomes" id="UP000284598">
    <property type="component" value="Unassembled WGS sequence"/>
</dbReference>
<dbReference type="EMBL" id="QSFD01000009">
    <property type="protein sequence ID" value="RHA17468.1"/>
    <property type="molecule type" value="Genomic_DNA"/>
</dbReference>
<dbReference type="Proteomes" id="UP000286186">
    <property type="component" value="Unassembled WGS sequence"/>
</dbReference>
<keyword evidence="1" id="KW-1133">Transmembrane helix</keyword>
<sequence length="49" mass="5894">MIFINNLRNSEKAMFIGKIFLFYGIFMVLWLYFILSKDSAAPTFIYEEF</sequence>
<dbReference type="EMBL" id="QSFO01000003">
    <property type="protein sequence ID" value="RHA56211.1"/>
    <property type="molecule type" value="Genomic_DNA"/>
</dbReference>
<keyword evidence="1" id="KW-0812">Transmembrane</keyword>
<evidence type="ECO:0000313" key="4">
    <source>
        <dbReference type="EMBL" id="RHA81317.1"/>
    </source>
</evidence>